<dbReference type="CDD" id="cd03230">
    <property type="entry name" value="ABC_DR_subfamily_A"/>
    <property type="match status" value="1"/>
</dbReference>
<evidence type="ECO:0000256" key="1">
    <source>
        <dbReference type="ARBA" id="ARBA00005417"/>
    </source>
</evidence>
<dbReference type="AlphaFoldDB" id="A0A4R9G7L2"/>
<dbReference type="SUPFAM" id="SSF52540">
    <property type="entry name" value="P-loop containing nucleoside triphosphate hydrolases"/>
    <property type="match status" value="1"/>
</dbReference>
<dbReference type="GO" id="GO:0005524">
    <property type="term" value="F:ATP binding"/>
    <property type="evidence" value="ECO:0007669"/>
    <property type="project" value="UniProtKB-KW"/>
</dbReference>
<evidence type="ECO:0000256" key="3">
    <source>
        <dbReference type="ARBA" id="ARBA00022741"/>
    </source>
</evidence>
<evidence type="ECO:0000313" key="7">
    <source>
        <dbReference type="Proteomes" id="UP000297453"/>
    </source>
</evidence>
<dbReference type="RefSeq" id="WP_135585362.1">
    <property type="nucleotide sequence ID" value="NZ_RQEP01000005.1"/>
</dbReference>
<evidence type="ECO:0000313" key="6">
    <source>
        <dbReference type="EMBL" id="TGK07473.1"/>
    </source>
</evidence>
<dbReference type="GO" id="GO:0016887">
    <property type="term" value="F:ATP hydrolysis activity"/>
    <property type="evidence" value="ECO:0007669"/>
    <property type="project" value="InterPro"/>
</dbReference>
<dbReference type="SMART" id="SM00382">
    <property type="entry name" value="AAA"/>
    <property type="match status" value="1"/>
</dbReference>
<comment type="caution">
    <text evidence="6">The sequence shown here is derived from an EMBL/GenBank/DDBJ whole genome shotgun (WGS) entry which is preliminary data.</text>
</comment>
<evidence type="ECO:0000256" key="2">
    <source>
        <dbReference type="ARBA" id="ARBA00022448"/>
    </source>
</evidence>
<evidence type="ECO:0000259" key="5">
    <source>
        <dbReference type="PROSITE" id="PS50893"/>
    </source>
</evidence>
<dbReference type="Proteomes" id="UP000297453">
    <property type="component" value="Unassembled WGS sequence"/>
</dbReference>
<keyword evidence="4 6" id="KW-0067">ATP-binding</keyword>
<evidence type="ECO:0000256" key="4">
    <source>
        <dbReference type="ARBA" id="ARBA00022840"/>
    </source>
</evidence>
<gene>
    <name evidence="6" type="ORF">EHO59_05055</name>
</gene>
<keyword evidence="2" id="KW-0813">Transport</keyword>
<organism evidence="6 7">
    <name type="scientific">Leptospira semungkisensis</name>
    <dbReference type="NCBI Taxonomy" id="2484985"/>
    <lineage>
        <taxon>Bacteria</taxon>
        <taxon>Pseudomonadati</taxon>
        <taxon>Spirochaetota</taxon>
        <taxon>Spirochaetia</taxon>
        <taxon>Leptospirales</taxon>
        <taxon>Leptospiraceae</taxon>
        <taxon>Leptospira</taxon>
    </lineage>
</organism>
<dbReference type="PROSITE" id="PS00211">
    <property type="entry name" value="ABC_TRANSPORTER_1"/>
    <property type="match status" value="1"/>
</dbReference>
<dbReference type="OrthoDB" id="2290519at2"/>
<dbReference type="InterPro" id="IPR017871">
    <property type="entry name" value="ABC_transporter-like_CS"/>
</dbReference>
<dbReference type="PROSITE" id="PS50893">
    <property type="entry name" value="ABC_TRANSPORTER_2"/>
    <property type="match status" value="1"/>
</dbReference>
<dbReference type="Pfam" id="PF00005">
    <property type="entry name" value="ABC_tran"/>
    <property type="match status" value="1"/>
</dbReference>
<accession>A0A4R9G7L2</accession>
<sequence>MPQFAIEIEHLRKNYPRVQALKGISLQVPQGGVFGLLGQNGAGKTTLVRILLGFSRQTEGFCTVLGKKPSPFARAKIGYLPERMAVPTYLSGREFLEASLRLALLSTSDAKKKSKELLEKLGLAEAADRKVSTYSKGMLQRLGLANALGAEPELLLLDEPGTGLDPAGYKEFREFILEENQKRGVTILINSHRLLEVEQICTEVGILHKGKMMAQGKLDELRQGKDRIRIRLEGNVESYLREISSEVKHDGKEWEIRPKPETDLRRLPAELVERGADLLLYEKRTESLEDVFFRLTQGSDSEQNHQKGEEG</sequence>
<dbReference type="InterPro" id="IPR003439">
    <property type="entry name" value="ABC_transporter-like_ATP-bd"/>
</dbReference>
<keyword evidence="7" id="KW-1185">Reference proteome</keyword>
<dbReference type="EMBL" id="RQEP01000005">
    <property type="protein sequence ID" value="TGK07473.1"/>
    <property type="molecule type" value="Genomic_DNA"/>
</dbReference>
<dbReference type="Gene3D" id="3.40.50.300">
    <property type="entry name" value="P-loop containing nucleotide triphosphate hydrolases"/>
    <property type="match status" value="1"/>
</dbReference>
<feature type="domain" description="ABC transporter" evidence="5">
    <location>
        <begin position="6"/>
        <end position="234"/>
    </location>
</feature>
<dbReference type="PANTHER" id="PTHR43335:SF4">
    <property type="entry name" value="ABC TRANSPORTER, ATP-BINDING PROTEIN"/>
    <property type="match status" value="1"/>
</dbReference>
<dbReference type="InterPro" id="IPR003593">
    <property type="entry name" value="AAA+_ATPase"/>
</dbReference>
<reference evidence="6" key="1">
    <citation type="journal article" date="2019" name="PLoS Negl. Trop. Dis.">
        <title>Revisiting the worldwide diversity of Leptospira species in the environment.</title>
        <authorList>
            <person name="Vincent A.T."/>
            <person name="Schiettekatte O."/>
            <person name="Bourhy P."/>
            <person name="Veyrier F.J."/>
            <person name="Picardeau M."/>
        </authorList>
    </citation>
    <scope>NUCLEOTIDE SEQUENCE [LARGE SCALE GENOMIC DNA]</scope>
    <source>
        <strain evidence="6">SSS9</strain>
    </source>
</reference>
<dbReference type="PANTHER" id="PTHR43335">
    <property type="entry name" value="ABC TRANSPORTER, ATP-BINDING PROTEIN"/>
    <property type="match status" value="1"/>
</dbReference>
<proteinExistence type="inferred from homology"/>
<comment type="similarity">
    <text evidence="1">Belongs to the ABC transporter superfamily.</text>
</comment>
<keyword evidence="3" id="KW-0547">Nucleotide-binding</keyword>
<dbReference type="InterPro" id="IPR027417">
    <property type="entry name" value="P-loop_NTPase"/>
</dbReference>
<protein>
    <submittedName>
        <fullName evidence="6">ABC transporter ATP-binding protein</fullName>
    </submittedName>
</protein>
<name>A0A4R9G7L2_9LEPT</name>